<dbReference type="AlphaFoldDB" id="A0A926Z529"/>
<comment type="caution">
    <text evidence="3">The sequence shown here is derived from an EMBL/GenBank/DDBJ whole genome shotgun (WGS) entry which is preliminary data.</text>
</comment>
<feature type="transmembrane region" description="Helical" evidence="1">
    <location>
        <begin position="12"/>
        <end position="31"/>
    </location>
</feature>
<dbReference type="EMBL" id="JACJPY010000006">
    <property type="protein sequence ID" value="MBD2149182.1"/>
    <property type="molecule type" value="Genomic_DNA"/>
</dbReference>
<dbReference type="InterPro" id="IPR002716">
    <property type="entry name" value="PIN_dom"/>
</dbReference>
<organism evidence="3 4">
    <name type="scientific">Pseudanabaena cinerea FACHB-1277</name>
    <dbReference type="NCBI Taxonomy" id="2949581"/>
    <lineage>
        <taxon>Bacteria</taxon>
        <taxon>Bacillati</taxon>
        <taxon>Cyanobacteriota</taxon>
        <taxon>Cyanophyceae</taxon>
        <taxon>Pseudanabaenales</taxon>
        <taxon>Pseudanabaenaceae</taxon>
        <taxon>Pseudanabaena</taxon>
        <taxon>Pseudanabaena cinerea</taxon>
    </lineage>
</organism>
<keyword evidence="4" id="KW-1185">Reference proteome</keyword>
<evidence type="ECO:0000313" key="4">
    <source>
        <dbReference type="Proteomes" id="UP000631421"/>
    </source>
</evidence>
<accession>A0A926Z529</accession>
<gene>
    <name evidence="3" type="ORF">H6F44_03435</name>
</gene>
<keyword evidence="1" id="KW-0472">Membrane</keyword>
<dbReference type="Proteomes" id="UP000631421">
    <property type="component" value="Unassembled WGS sequence"/>
</dbReference>
<evidence type="ECO:0000313" key="3">
    <source>
        <dbReference type="EMBL" id="MBD2149182.1"/>
    </source>
</evidence>
<feature type="domain" description="PIN" evidence="2">
    <location>
        <begin position="6"/>
        <end position="58"/>
    </location>
</feature>
<keyword evidence="1" id="KW-0812">Transmembrane</keyword>
<reference evidence="3" key="2">
    <citation type="submission" date="2020-08" db="EMBL/GenBank/DDBJ databases">
        <authorList>
            <person name="Chen M."/>
            <person name="Teng W."/>
            <person name="Zhao L."/>
            <person name="Hu C."/>
            <person name="Zhou Y."/>
            <person name="Han B."/>
            <person name="Song L."/>
            <person name="Shu W."/>
        </authorList>
    </citation>
    <scope>NUCLEOTIDE SEQUENCE</scope>
    <source>
        <strain evidence="3">FACHB-1277</strain>
    </source>
</reference>
<protein>
    <submittedName>
        <fullName evidence="3">PIN domain-containing protein</fullName>
    </submittedName>
</protein>
<keyword evidence="1" id="KW-1133">Transmembrane helix</keyword>
<reference evidence="3" key="1">
    <citation type="journal article" date="2015" name="ISME J.">
        <title>Draft Genome Sequence of Streptomyces incarnatus NRRL8089, which Produces the Nucleoside Antibiotic Sinefungin.</title>
        <authorList>
            <person name="Oshima K."/>
            <person name="Hattori M."/>
            <person name="Shimizu H."/>
            <person name="Fukuda K."/>
            <person name="Nemoto M."/>
            <person name="Inagaki K."/>
            <person name="Tamura T."/>
        </authorList>
    </citation>
    <scope>NUCLEOTIDE SEQUENCE</scope>
    <source>
        <strain evidence="3">FACHB-1277</strain>
    </source>
</reference>
<name>A0A926Z529_9CYAN</name>
<dbReference type="Pfam" id="PF13470">
    <property type="entry name" value="PIN_3"/>
    <property type="match status" value="1"/>
</dbReference>
<evidence type="ECO:0000259" key="2">
    <source>
        <dbReference type="Pfam" id="PF13470"/>
    </source>
</evidence>
<proteinExistence type="predicted"/>
<dbReference type="SUPFAM" id="SSF88723">
    <property type="entry name" value="PIN domain-like"/>
    <property type="match status" value="1"/>
</dbReference>
<dbReference type="InterPro" id="IPR029060">
    <property type="entry name" value="PIN-like_dom_sf"/>
</dbReference>
<sequence length="74" mass="8196">MSDRLRVVIDTNLVLSALVFGGSTARLHLAWQSDRFVPLASKSTIMELIRGLAYPKFKLTIAICSVLLIILPIQ</sequence>
<evidence type="ECO:0000256" key="1">
    <source>
        <dbReference type="SAM" id="Phobius"/>
    </source>
</evidence>
<feature type="transmembrane region" description="Helical" evidence="1">
    <location>
        <begin position="51"/>
        <end position="71"/>
    </location>
</feature>